<dbReference type="Proteomes" id="UP001230051">
    <property type="component" value="Unassembled WGS sequence"/>
</dbReference>
<evidence type="ECO:0000313" key="2">
    <source>
        <dbReference type="EMBL" id="KAK1160681.1"/>
    </source>
</evidence>
<protein>
    <recommendedName>
        <fullName evidence="1">F-box domain-containing protein</fullName>
    </recommendedName>
</protein>
<keyword evidence="3" id="KW-1185">Reference proteome</keyword>
<comment type="caution">
    <text evidence="2">The sequence shown here is derived from an EMBL/GenBank/DDBJ whole genome shotgun (WGS) entry which is preliminary data.</text>
</comment>
<dbReference type="SUPFAM" id="SSF81383">
    <property type="entry name" value="F-box domain"/>
    <property type="match status" value="1"/>
</dbReference>
<evidence type="ECO:0000259" key="1">
    <source>
        <dbReference type="PROSITE" id="PS50181"/>
    </source>
</evidence>
<name>A0AAD8G0J7_ACIOX</name>
<reference evidence="2" key="1">
    <citation type="submission" date="2022-02" db="EMBL/GenBank/DDBJ databases">
        <title>Atlantic sturgeon de novo genome assembly.</title>
        <authorList>
            <person name="Stock M."/>
            <person name="Klopp C."/>
            <person name="Guiguen Y."/>
            <person name="Cabau C."/>
            <person name="Parinello H."/>
            <person name="Santidrian Yebra-Pimentel E."/>
            <person name="Kuhl H."/>
            <person name="Dirks R.P."/>
            <person name="Guessner J."/>
            <person name="Wuertz S."/>
            <person name="Du K."/>
            <person name="Schartl M."/>
        </authorList>
    </citation>
    <scope>NUCLEOTIDE SEQUENCE</scope>
    <source>
        <strain evidence="2">STURGEONOMICS-FGT-2020</strain>
        <tissue evidence="2">Whole blood</tissue>
    </source>
</reference>
<dbReference type="EMBL" id="JAGXEW010000020">
    <property type="protein sequence ID" value="KAK1160681.1"/>
    <property type="molecule type" value="Genomic_DNA"/>
</dbReference>
<dbReference type="SUPFAM" id="SSF52047">
    <property type="entry name" value="RNI-like"/>
    <property type="match status" value="1"/>
</dbReference>
<dbReference type="Pfam" id="PF12937">
    <property type="entry name" value="F-box-like"/>
    <property type="match status" value="1"/>
</dbReference>
<dbReference type="InterPro" id="IPR001810">
    <property type="entry name" value="F-box_dom"/>
</dbReference>
<evidence type="ECO:0000313" key="3">
    <source>
        <dbReference type="Proteomes" id="UP001230051"/>
    </source>
</evidence>
<dbReference type="SMART" id="SM00256">
    <property type="entry name" value="FBOX"/>
    <property type="match status" value="1"/>
</dbReference>
<dbReference type="InterPro" id="IPR032675">
    <property type="entry name" value="LRR_dom_sf"/>
</dbReference>
<gene>
    <name evidence="2" type="ORF">AOXY_G20970</name>
</gene>
<sequence length="438" mass="50494">MALHSWSGPQLPPEMYLKIFRCLTHEEKGSVRSTCRLFKQLIDQPACWRDITVILKGNVVYSPGFWEMLKKRRTCSVLVRKARANHFRKLLWSLPSLSALAIDPISDVGILDLLTEFRNVEKLVLKVDLNTPAKRFIVHHLNHLTHLTVCDLKRHCRENQLLRGVSALTSLRSLTLHCDWGDPAVKLFRFVIFQLPRLKELSVKVNPFYMTLHPDSFSPLTREQCNRIGLPHSCVSQLQLEKLELLDCEDIDLCEESLNQLSSLRCLFVHFTCGERAKHFSIDLDSVLRKLPHLTELRQKRGRLICKALPAHLESLSLNSVLMNPAVLKRLASAELKHLRLDHCTSNIESLNDFPQLFPHLKTLSIRCFHMTGNEFVHLAKLRYLEKLDIVDVSSVPSITRQQLEELIRGFRITMDNRVQIVQHPEPQERAACDCSTH</sequence>
<dbReference type="InterPro" id="IPR036047">
    <property type="entry name" value="F-box-like_dom_sf"/>
</dbReference>
<dbReference type="AlphaFoldDB" id="A0AAD8G0J7"/>
<dbReference type="Gene3D" id="1.20.1280.50">
    <property type="match status" value="1"/>
</dbReference>
<accession>A0AAD8G0J7</accession>
<dbReference type="PROSITE" id="PS50181">
    <property type="entry name" value="FBOX"/>
    <property type="match status" value="1"/>
</dbReference>
<organism evidence="2 3">
    <name type="scientific">Acipenser oxyrinchus oxyrinchus</name>
    <dbReference type="NCBI Taxonomy" id="40147"/>
    <lineage>
        <taxon>Eukaryota</taxon>
        <taxon>Metazoa</taxon>
        <taxon>Chordata</taxon>
        <taxon>Craniata</taxon>
        <taxon>Vertebrata</taxon>
        <taxon>Euteleostomi</taxon>
        <taxon>Actinopterygii</taxon>
        <taxon>Chondrostei</taxon>
        <taxon>Acipenseriformes</taxon>
        <taxon>Acipenseridae</taxon>
        <taxon>Acipenser</taxon>
    </lineage>
</organism>
<dbReference type="Gene3D" id="3.80.10.10">
    <property type="entry name" value="Ribonuclease Inhibitor"/>
    <property type="match status" value="2"/>
</dbReference>
<proteinExistence type="predicted"/>
<feature type="domain" description="F-box" evidence="1">
    <location>
        <begin position="5"/>
        <end position="51"/>
    </location>
</feature>